<feature type="transmembrane region" description="Helical" evidence="9">
    <location>
        <begin position="24"/>
        <end position="43"/>
    </location>
</feature>
<dbReference type="Pfam" id="PF16916">
    <property type="entry name" value="ZT_dimer"/>
    <property type="match status" value="1"/>
</dbReference>
<name>A0A9J6ZNF6_9BACT</name>
<dbReference type="SUPFAM" id="SSF160240">
    <property type="entry name" value="Cation efflux protein cytoplasmic domain-like"/>
    <property type="match status" value="1"/>
</dbReference>
<evidence type="ECO:0000256" key="7">
    <source>
        <dbReference type="ARBA" id="ARBA00023065"/>
    </source>
</evidence>
<keyword evidence="5" id="KW-0862">Zinc</keyword>
<evidence type="ECO:0000259" key="11">
    <source>
        <dbReference type="Pfam" id="PF16916"/>
    </source>
</evidence>
<evidence type="ECO:0000256" key="9">
    <source>
        <dbReference type="SAM" id="Phobius"/>
    </source>
</evidence>
<evidence type="ECO:0000256" key="3">
    <source>
        <dbReference type="ARBA" id="ARBA00022448"/>
    </source>
</evidence>
<evidence type="ECO:0000256" key="8">
    <source>
        <dbReference type="ARBA" id="ARBA00023136"/>
    </source>
</evidence>
<dbReference type="NCBIfam" id="TIGR01297">
    <property type="entry name" value="CDF"/>
    <property type="match status" value="1"/>
</dbReference>
<evidence type="ECO:0000313" key="13">
    <source>
        <dbReference type="Proteomes" id="UP001056426"/>
    </source>
</evidence>
<evidence type="ECO:0000256" key="4">
    <source>
        <dbReference type="ARBA" id="ARBA00022692"/>
    </source>
</evidence>
<accession>A0A9J6ZNF6</accession>
<feature type="transmembrane region" description="Helical" evidence="9">
    <location>
        <begin position="49"/>
        <end position="69"/>
    </location>
</feature>
<dbReference type="AlphaFoldDB" id="A0A9J6ZNF6"/>
<dbReference type="Gene3D" id="1.20.1510.10">
    <property type="entry name" value="Cation efflux protein transmembrane domain"/>
    <property type="match status" value="1"/>
</dbReference>
<dbReference type="InterPro" id="IPR027470">
    <property type="entry name" value="Cation_efflux_CTD"/>
</dbReference>
<keyword evidence="3" id="KW-0813">Transport</keyword>
<feature type="transmembrane region" description="Helical" evidence="9">
    <location>
        <begin position="164"/>
        <end position="182"/>
    </location>
</feature>
<evidence type="ECO:0000256" key="1">
    <source>
        <dbReference type="ARBA" id="ARBA00004141"/>
    </source>
</evidence>
<comment type="similarity">
    <text evidence="2">Belongs to the cation diffusion facilitator (CDF) transporter (TC 2.A.4) family. SLC30A subfamily.</text>
</comment>
<dbReference type="InterPro" id="IPR036837">
    <property type="entry name" value="Cation_efflux_CTD_sf"/>
</dbReference>
<feature type="domain" description="Cation efflux protein transmembrane" evidence="10">
    <location>
        <begin position="26"/>
        <end position="209"/>
    </location>
</feature>
<reference evidence="12" key="2">
    <citation type="submission" date="2022-06" db="EMBL/GenBank/DDBJ databases">
        <title>Xiashengella guii gen. nov. sp. nov., a bacterium isolated form anaerobic digestion tank.</title>
        <authorList>
            <person name="Huang H."/>
        </authorList>
    </citation>
    <scope>NUCLEOTIDE SEQUENCE</scope>
    <source>
        <strain evidence="12">Ai-910</strain>
    </source>
</reference>
<proteinExistence type="inferred from homology"/>
<dbReference type="PANTHER" id="PTHR11562">
    <property type="entry name" value="CATION EFFLUX PROTEIN/ ZINC TRANSPORTER"/>
    <property type="match status" value="1"/>
</dbReference>
<comment type="subcellular location">
    <subcellularLocation>
        <location evidence="1">Membrane</location>
        <topology evidence="1">Multi-pass membrane protein</topology>
    </subcellularLocation>
</comment>
<keyword evidence="13" id="KW-1185">Reference proteome</keyword>
<dbReference type="SUPFAM" id="SSF161111">
    <property type="entry name" value="Cation efflux protein transmembrane domain-like"/>
    <property type="match status" value="1"/>
</dbReference>
<feature type="domain" description="Cation efflux protein cytoplasmic" evidence="11">
    <location>
        <begin position="217"/>
        <end position="283"/>
    </location>
</feature>
<dbReference type="GO" id="GO:0005886">
    <property type="term" value="C:plasma membrane"/>
    <property type="evidence" value="ECO:0007669"/>
    <property type="project" value="TreeGrafter"/>
</dbReference>
<sequence length="302" mass="33988">MDHHNHFHRREAEHDMIGVRKRMIGAFLLNFFFTIIEFIAGALTNSMAILSDAVHDLGDTIAISSALWFEKKAEKTRDRKYTYGYRRYSTLGALLTSGILVIGCVLILYESIPRLINPEEVMATGMLWMSILGIVFNGLAALRLSGGGKSLNSRSVMLHMLEDVLGWVAVLVGSIIIYYTSWYWIDPLLSIGVATFILVNVIRNLRDILNVFLQTSPPDFNRDGMEKELLALDKVKDLHDTHVWSLDGTFNILSIHLVVNADVTVADQIEIRTKANRIIRSYGVDHPTIALEFDGEDCSQCC</sequence>
<keyword evidence="4 9" id="KW-0812">Transmembrane</keyword>
<evidence type="ECO:0000259" key="10">
    <source>
        <dbReference type="Pfam" id="PF01545"/>
    </source>
</evidence>
<dbReference type="Proteomes" id="UP001056426">
    <property type="component" value="Chromosome"/>
</dbReference>
<evidence type="ECO:0000256" key="5">
    <source>
        <dbReference type="ARBA" id="ARBA00022906"/>
    </source>
</evidence>
<dbReference type="Pfam" id="PF01545">
    <property type="entry name" value="Cation_efflux"/>
    <property type="match status" value="1"/>
</dbReference>
<feature type="transmembrane region" description="Helical" evidence="9">
    <location>
        <begin position="121"/>
        <end position="144"/>
    </location>
</feature>
<dbReference type="InterPro" id="IPR002524">
    <property type="entry name" value="Cation_efflux"/>
</dbReference>
<gene>
    <name evidence="12" type="ORF">M9189_09970</name>
</gene>
<evidence type="ECO:0000256" key="2">
    <source>
        <dbReference type="ARBA" id="ARBA00008873"/>
    </source>
</evidence>
<dbReference type="EMBL" id="CP098400">
    <property type="protein sequence ID" value="URW79179.1"/>
    <property type="molecule type" value="Genomic_DNA"/>
</dbReference>
<reference evidence="12" key="1">
    <citation type="submission" date="2022-05" db="EMBL/GenBank/DDBJ databases">
        <authorList>
            <person name="Sun X."/>
        </authorList>
    </citation>
    <scope>NUCLEOTIDE SEQUENCE</scope>
    <source>
        <strain evidence="12">Ai-910</strain>
    </source>
</reference>
<organism evidence="12 13">
    <name type="scientific">Xiashengella succiniciproducens</name>
    <dbReference type="NCBI Taxonomy" id="2949635"/>
    <lineage>
        <taxon>Bacteria</taxon>
        <taxon>Pseudomonadati</taxon>
        <taxon>Bacteroidota</taxon>
        <taxon>Bacteroidia</taxon>
        <taxon>Marinilabiliales</taxon>
        <taxon>Marinilabiliaceae</taxon>
        <taxon>Xiashengella</taxon>
    </lineage>
</organism>
<evidence type="ECO:0000256" key="6">
    <source>
        <dbReference type="ARBA" id="ARBA00022989"/>
    </source>
</evidence>
<dbReference type="RefSeq" id="WP_250722856.1">
    <property type="nucleotide sequence ID" value="NZ_CP098400.1"/>
</dbReference>
<feature type="transmembrane region" description="Helical" evidence="9">
    <location>
        <begin position="90"/>
        <end position="109"/>
    </location>
</feature>
<protein>
    <submittedName>
        <fullName evidence="12">Cation diffusion facilitator family transporter</fullName>
    </submittedName>
</protein>
<keyword evidence="6 9" id="KW-1133">Transmembrane helix</keyword>
<evidence type="ECO:0000313" key="12">
    <source>
        <dbReference type="EMBL" id="URW79179.1"/>
    </source>
</evidence>
<dbReference type="PANTHER" id="PTHR11562:SF17">
    <property type="entry name" value="RE54080P-RELATED"/>
    <property type="match status" value="1"/>
</dbReference>
<keyword evidence="8 9" id="KW-0472">Membrane</keyword>
<dbReference type="InterPro" id="IPR058533">
    <property type="entry name" value="Cation_efflux_TM"/>
</dbReference>
<dbReference type="InterPro" id="IPR050681">
    <property type="entry name" value="CDF/SLC30A"/>
</dbReference>
<dbReference type="InterPro" id="IPR027469">
    <property type="entry name" value="Cation_efflux_TMD_sf"/>
</dbReference>
<dbReference type="GO" id="GO:0005385">
    <property type="term" value="F:zinc ion transmembrane transporter activity"/>
    <property type="evidence" value="ECO:0007669"/>
    <property type="project" value="TreeGrafter"/>
</dbReference>
<keyword evidence="5" id="KW-0864">Zinc transport</keyword>
<keyword evidence="7" id="KW-0406">Ion transport</keyword>
<dbReference type="KEGG" id="alkq:M9189_09970"/>